<dbReference type="VEuPathDB" id="TriTrypDB:TcIL3000.11.4290"/>
<name>G0V054_TRYCI</name>
<gene>
    <name evidence="3" type="ORF">TCIL3000_11_4290</name>
</gene>
<evidence type="ECO:0000256" key="2">
    <source>
        <dbReference type="SAM" id="Phobius"/>
    </source>
</evidence>
<sequence>MFFYCSALLVSFSSWLISFSPSRFLFLKKEKQHFLVFFFFAICTPVLLFPTFKWMSHSDFNSVELELRKIEQDFASGNMGLFGIPATREGFVRELGKISDIETQIYYRTCSLLNAETSGDHKLRAMMYSTTDSPRSTDNNSSFNNSGVADTPGGQGSRQQGMDASGGGMDFDRNVPLRGGNEASEAMRHSAAVSPLHRVSGGNGGDGPTASEFDPTAPKHQPQMWKSDASLTERPFQDISKHFKVLEGEFNVIGEHMRQISTHLLRLNEIAEQGRDSGVGIGS</sequence>
<accession>G0V054</accession>
<dbReference type="EMBL" id="HE575324">
    <property type="protein sequence ID" value="CCC95024.1"/>
    <property type="molecule type" value="Genomic_DNA"/>
</dbReference>
<evidence type="ECO:0000256" key="1">
    <source>
        <dbReference type="SAM" id="MobiDB-lite"/>
    </source>
</evidence>
<feature type="compositionally biased region" description="Polar residues" evidence="1">
    <location>
        <begin position="130"/>
        <end position="148"/>
    </location>
</feature>
<feature type="transmembrane region" description="Helical" evidence="2">
    <location>
        <begin position="34"/>
        <end position="52"/>
    </location>
</feature>
<reference evidence="3" key="1">
    <citation type="journal article" date="2012" name="Proc. Natl. Acad. Sci. U.S.A.">
        <title>Antigenic diversity is generated by distinct evolutionary mechanisms in African trypanosome species.</title>
        <authorList>
            <person name="Jackson A.P."/>
            <person name="Berry A."/>
            <person name="Aslett M."/>
            <person name="Allison H.C."/>
            <person name="Burton P."/>
            <person name="Vavrova-Anderson J."/>
            <person name="Brown R."/>
            <person name="Browne H."/>
            <person name="Corton N."/>
            <person name="Hauser H."/>
            <person name="Gamble J."/>
            <person name="Gilderthorp R."/>
            <person name="Marcello L."/>
            <person name="McQuillan J."/>
            <person name="Otto T.D."/>
            <person name="Quail M.A."/>
            <person name="Sanders M.J."/>
            <person name="van Tonder A."/>
            <person name="Ginger M.L."/>
            <person name="Field M.C."/>
            <person name="Barry J.D."/>
            <person name="Hertz-Fowler C."/>
            <person name="Berriman M."/>
        </authorList>
    </citation>
    <scope>NUCLEOTIDE SEQUENCE</scope>
    <source>
        <strain evidence="3">IL3000</strain>
    </source>
</reference>
<keyword evidence="2" id="KW-0812">Transmembrane</keyword>
<evidence type="ECO:0000313" key="3">
    <source>
        <dbReference type="EMBL" id="CCC95024.1"/>
    </source>
</evidence>
<keyword evidence="2" id="KW-1133">Transmembrane helix</keyword>
<proteinExistence type="predicted"/>
<dbReference type="AlphaFoldDB" id="G0V054"/>
<feature type="region of interest" description="Disordered" evidence="1">
    <location>
        <begin position="130"/>
        <end position="230"/>
    </location>
</feature>
<protein>
    <submittedName>
        <fullName evidence="3">Uncharacterized protein</fullName>
    </submittedName>
</protein>
<keyword evidence="2" id="KW-0472">Membrane</keyword>
<organism evidence="3">
    <name type="scientific">Trypanosoma congolense (strain IL3000)</name>
    <dbReference type="NCBI Taxonomy" id="1068625"/>
    <lineage>
        <taxon>Eukaryota</taxon>
        <taxon>Discoba</taxon>
        <taxon>Euglenozoa</taxon>
        <taxon>Kinetoplastea</taxon>
        <taxon>Metakinetoplastina</taxon>
        <taxon>Trypanosomatida</taxon>
        <taxon>Trypanosomatidae</taxon>
        <taxon>Trypanosoma</taxon>
        <taxon>Nannomonas</taxon>
    </lineage>
</organism>